<evidence type="ECO:0008006" key="4">
    <source>
        <dbReference type="Google" id="ProtNLM"/>
    </source>
</evidence>
<feature type="transmembrane region" description="Helical" evidence="1">
    <location>
        <begin position="242"/>
        <end position="262"/>
    </location>
</feature>
<evidence type="ECO:0000313" key="3">
    <source>
        <dbReference type="Proteomes" id="UP000276588"/>
    </source>
</evidence>
<organism evidence="2 3">
    <name type="scientific">Halonotius aquaticus</name>
    <dbReference type="NCBI Taxonomy" id="2216978"/>
    <lineage>
        <taxon>Archaea</taxon>
        <taxon>Methanobacteriati</taxon>
        <taxon>Methanobacteriota</taxon>
        <taxon>Stenosarchaea group</taxon>
        <taxon>Halobacteria</taxon>
        <taxon>Halobacteriales</taxon>
        <taxon>Haloferacaceae</taxon>
        <taxon>Halonotius</taxon>
    </lineage>
</organism>
<evidence type="ECO:0000313" key="2">
    <source>
        <dbReference type="EMBL" id="RJX42769.1"/>
    </source>
</evidence>
<evidence type="ECO:0000256" key="1">
    <source>
        <dbReference type="SAM" id="Phobius"/>
    </source>
</evidence>
<feature type="transmembrane region" description="Helical" evidence="1">
    <location>
        <begin position="32"/>
        <end position="51"/>
    </location>
</feature>
<dbReference type="AlphaFoldDB" id="A0A3A6PTE0"/>
<dbReference type="EMBL" id="QKNY01000013">
    <property type="protein sequence ID" value="RJX42769.1"/>
    <property type="molecule type" value="Genomic_DNA"/>
</dbReference>
<comment type="caution">
    <text evidence="2">The sequence shown here is derived from an EMBL/GenBank/DDBJ whole genome shotgun (WGS) entry which is preliminary data.</text>
</comment>
<keyword evidence="1" id="KW-1133">Transmembrane helix</keyword>
<feature type="transmembrane region" description="Helical" evidence="1">
    <location>
        <begin position="91"/>
        <end position="109"/>
    </location>
</feature>
<proteinExistence type="predicted"/>
<dbReference type="RefSeq" id="WP_133304670.1">
    <property type="nucleotide sequence ID" value="NZ_QKNY01000013.1"/>
</dbReference>
<feature type="transmembrane region" description="Helical" evidence="1">
    <location>
        <begin position="116"/>
        <end position="137"/>
    </location>
</feature>
<accession>A0A3A6PTE0</accession>
<keyword evidence="1" id="KW-0812">Transmembrane</keyword>
<sequence>MSSGRLRTLLGVPVTAARWWRRTTTAPPTEQYLLLVALPAVLSLGWVLGIGDGLGFSLAADSLFADRRTLLTAFTANYVHVSGRHLVDNLLNFWVTLFGLYPLVAIAGWEQQFRRLTVGYLLGVPFCIAWVTLATLGQVTNQLSVGFSGIVAAFLGLVPVMLVAAGSEVTDGEIDPAWSVVPFTGSLAVVFAAPSVWYFPVQPLIALGCLATGVLAGGLLWWLKPPAGVVATARSLSPDRLLAFLIGTTVFVFGVVGALVLVPRGTNVWGHLTGYVAGFLLPYLGYVIGPALRSNR</sequence>
<dbReference type="OrthoDB" id="329038at2157"/>
<keyword evidence="1" id="KW-0472">Membrane</keyword>
<feature type="transmembrane region" description="Helical" evidence="1">
    <location>
        <begin position="268"/>
        <end position="288"/>
    </location>
</feature>
<protein>
    <recommendedName>
        <fullName evidence="4">Rhomboid family intramembrane serine protease</fullName>
    </recommendedName>
</protein>
<gene>
    <name evidence="2" type="ORF">DM826_08735</name>
</gene>
<name>A0A3A6PTE0_9EURY</name>
<feature type="transmembrane region" description="Helical" evidence="1">
    <location>
        <begin position="177"/>
        <end position="198"/>
    </location>
</feature>
<reference evidence="2 3" key="1">
    <citation type="submission" date="2018-06" db="EMBL/GenBank/DDBJ databases">
        <title>Halonotius sp. F13-13 a new haloarchaeeon isolated from a solar saltern from Isla Cristina, Huelva, Spain.</title>
        <authorList>
            <person name="Duran-Viseras A."/>
            <person name="Sanchez-Porro C."/>
            <person name="Ventosa A."/>
        </authorList>
    </citation>
    <scope>NUCLEOTIDE SEQUENCE [LARGE SCALE GENOMIC DNA]</scope>
    <source>
        <strain evidence="2 3">F13-13</strain>
    </source>
</reference>
<keyword evidence="3" id="KW-1185">Reference proteome</keyword>
<feature type="transmembrane region" description="Helical" evidence="1">
    <location>
        <begin position="204"/>
        <end position="222"/>
    </location>
</feature>
<feature type="transmembrane region" description="Helical" evidence="1">
    <location>
        <begin position="143"/>
        <end position="165"/>
    </location>
</feature>
<dbReference type="Proteomes" id="UP000276588">
    <property type="component" value="Unassembled WGS sequence"/>
</dbReference>